<evidence type="ECO:0000256" key="1">
    <source>
        <dbReference type="SAM" id="MobiDB-lite"/>
    </source>
</evidence>
<dbReference type="AlphaFoldDB" id="A0A444C4G8"/>
<proteinExistence type="predicted"/>
<dbReference type="EMBL" id="AMZH03024566">
    <property type="protein sequence ID" value="RRT35760.1"/>
    <property type="molecule type" value="Genomic_DNA"/>
</dbReference>
<feature type="region of interest" description="Disordered" evidence="1">
    <location>
        <begin position="1"/>
        <end position="60"/>
    </location>
</feature>
<comment type="caution">
    <text evidence="2">The sequence shown here is derived from an EMBL/GenBank/DDBJ whole genome shotgun (WGS) entry which is preliminary data.</text>
</comment>
<protein>
    <submittedName>
        <fullName evidence="2">Uncharacterized protein</fullName>
    </submittedName>
</protein>
<sequence>MRSQGRRYRRCSRSPPPCSGSFDGSHADIDCFPRETTYGDARRGRRDHRKDDSPFPPAVDAQLSWPLKLRAVHASSTVFSI</sequence>
<evidence type="ECO:0000313" key="2">
    <source>
        <dbReference type="EMBL" id="RRT35760.1"/>
    </source>
</evidence>
<organism evidence="2 3">
    <name type="scientific">Ensete ventricosum</name>
    <name type="common">Abyssinian banana</name>
    <name type="synonym">Musa ensete</name>
    <dbReference type="NCBI Taxonomy" id="4639"/>
    <lineage>
        <taxon>Eukaryota</taxon>
        <taxon>Viridiplantae</taxon>
        <taxon>Streptophyta</taxon>
        <taxon>Embryophyta</taxon>
        <taxon>Tracheophyta</taxon>
        <taxon>Spermatophyta</taxon>
        <taxon>Magnoliopsida</taxon>
        <taxon>Liliopsida</taxon>
        <taxon>Zingiberales</taxon>
        <taxon>Musaceae</taxon>
        <taxon>Ensete</taxon>
    </lineage>
</organism>
<reference evidence="2 3" key="1">
    <citation type="journal article" date="2014" name="Agronomy (Basel)">
        <title>A Draft Genome Sequence for Ensete ventricosum, the Drought-Tolerant Tree Against Hunger.</title>
        <authorList>
            <person name="Harrison J."/>
            <person name="Moore K.A."/>
            <person name="Paszkiewicz K."/>
            <person name="Jones T."/>
            <person name="Grant M."/>
            <person name="Ambacheew D."/>
            <person name="Muzemil S."/>
            <person name="Studholme D.J."/>
        </authorList>
    </citation>
    <scope>NUCLEOTIDE SEQUENCE [LARGE SCALE GENOMIC DNA]</scope>
</reference>
<dbReference type="Proteomes" id="UP000287651">
    <property type="component" value="Unassembled WGS sequence"/>
</dbReference>
<gene>
    <name evidence="2" type="ORF">B296_00044814</name>
</gene>
<evidence type="ECO:0000313" key="3">
    <source>
        <dbReference type="Proteomes" id="UP000287651"/>
    </source>
</evidence>
<feature type="compositionally biased region" description="Basic residues" evidence="1">
    <location>
        <begin position="1"/>
        <end position="12"/>
    </location>
</feature>
<accession>A0A444C4G8</accession>
<name>A0A444C4G8_ENSVE</name>